<feature type="region of interest" description="Disordered" evidence="2">
    <location>
        <begin position="368"/>
        <end position="428"/>
    </location>
</feature>
<sequence>MEAVAAGDVEASFAFVPSDSPQRNHAGGDHAASPALSASMALSCQEANGDDAGAGGSDDEDAGASLSLSAAEEYAAVAEALGGAASASDDGILDGSVDEGRVTAACGSCGCCGVHERRVATLRAATAADAPRLLSARAIAALCAAGRGRYDDSDDTAQRGVDAAMAAESADAAAASALRGLRRAVTARHSADRAAHEAAAAAAKATSQLRSLSRRAVSDDAVRALVAAMRAAGVSSLPPPQASGGDEGSSDATTGAAPASSSPADRLVRAAAVALQAAVADGASRAARDADTLATVRTRLAQAEAAAREAEVRVAAAEAESHHRSAAARSWQQRATRAADALKAARSELAAMKTTFAADMSQLRARVESMEREAAARRGHSDGRASAAVAAGESPSRAAVAAVPTSLSPSPSASPSRAPSSDDTGSSQLTRAADALRASPQPLLPPRMSLAAASPVSPVTAPLSPAPDDGMSSPALALALAMSAMRTPHAGGRGAMSADAVAPTLLAQRDGGAANVAAASPPAAAAAESVSGSEAAAALGAIFDVAAGKAHTRAHDMPAGAAAAASGDDEAAGASIEGVLTWLRRSVSDGDADGGGAAAQPRVMGLRDVPTETCARTARCLRAAAAAMGGAAGDALPPTLLALLRRPSPSAVVRRCEWMREAAVAVDAAAAAAAAASAADAAADAAADRTRSAASVHRPSPRRQPPPVPAAAAGAPAARSASEAWSPATRAHGHGHAHAHAHSSAAPSPQARTPQPTPPQADTMSRKARAFAAASDSEAAEWRLQARRALAAAGALDDTHTAASHTPPYDRTAGIGSKFDAPRRSVEAVDEYAHAHAGALSWPPSPHSTADVESAVARLQAAVPLIDRRLGDIRQRLAEGPATPLLPHPHHAQQRGAVSFLTRSTLA</sequence>
<evidence type="ECO:0000313" key="3">
    <source>
        <dbReference type="EMBL" id="CAD8920738.1"/>
    </source>
</evidence>
<keyword evidence="1" id="KW-0175">Coiled coil</keyword>
<proteinExistence type="predicted"/>
<dbReference type="EMBL" id="HBFS01020948">
    <property type="protein sequence ID" value="CAD8920738.1"/>
    <property type="molecule type" value="Transcribed_RNA"/>
</dbReference>
<accession>A0A7S1GBJ9</accession>
<evidence type="ECO:0000256" key="2">
    <source>
        <dbReference type="SAM" id="MobiDB-lite"/>
    </source>
</evidence>
<feature type="region of interest" description="Disordered" evidence="2">
    <location>
        <begin position="881"/>
        <end position="907"/>
    </location>
</feature>
<reference evidence="3" key="1">
    <citation type="submission" date="2021-01" db="EMBL/GenBank/DDBJ databases">
        <authorList>
            <person name="Corre E."/>
            <person name="Pelletier E."/>
            <person name="Niang G."/>
            <person name="Scheremetjew M."/>
            <person name="Finn R."/>
            <person name="Kale V."/>
            <person name="Holt S."/>
            <person name="Cochrane G."/>
            <person name="Meng A."/>
            <person name="Brown T."/>
            <person name="Cohen L."/>
        </authorList>
    </citation>
    <scope>NUCLEOTIDE SEQUENCE</scope>
    <source>
        <strain evidence="3">Ms1</strain>
    </source>
</reference>
<evidence type="ECO:0000256" key="1">
    <source>
        <dbReference type="SAM" id="Coils"/>
    </source>
</evidence>
<feature type="region of interest" description="Disordered" evidence="2">
    <location>
        <begin position="689"/>
        <end position="774"/>
    </location>
</feature>
<feature type="compositionally biased region" description="Basic residues" evidence="2">
    <location>
        <begin position="731"/>
        <end position="741"/>
    </location>
</feature>
<feature type="compositionally biased region" description="Low complexity" evidence="2">
    <location>
        <begin position="710"/>
        <end position="728"/>
    </location>
</feature>
<feature type="compositionally biased region" description="Low complexity" evidence="2">
    <location>
        <begin position="742"/>
        <end position="754"/>
    </location>
</feature>
<dbReference type="AlphaFoldDB" id="A0A7S1GBJ9"/>
<feature type="compositionally biased region" description="Low complexity" evidence="2">
    <location>
        <begin position="398"/>
        <end position="421"/>
    </location>
</feature>
<feature type="compositionally biased region" description="Low complexity" evidence="2">
    <location>
        <begin position="250"/>
        <end position="263"/>
    </location>
</feature>
<feature type="compositionally biased region" description="Basic and acidic residues" evidence="2">
    <location>
        <begin position="368"/>
        <end position="383"/>
    </location>
</feature>
<name>A0A7S1GBJ9_9STRA</name>
<feature type="region of interest" description="Disordered" evidence="2">
    <location>
        <begin position="235"/>
        <end position="263"/>
    </location>
</feature>
<feature type="coiled-coil region" evidence="1">
    <location>
        <begin position="293"/>
        <end position="320"/>
    </location>
</feature>
<gene>
    <name evidence="3" type="ORF">BSP0115_LOCUS14000</name>
</gene>
<organism evidence="3">
    <name type="scientific">Bicosoecida sp. CB-2014</name>
    <dbReference type="NCBI Taxonomy" id="1486930"/>
    <lineage>
        <taxon>Eukaryota</taxon>
        <taxon>Sar</taxon>
        <taxon>Stramenopiles</taxon>
        <taxon>Bigyra</taxon>
        <taxon>Opalozoa</taxon>
        <taxon>Bicosoecida</taxon>
    </lineage>
</organism>
<protein>
    <submittedName>
        <fullName evidence="3">Uncharacterized protein</fullName>
    </submittedName>
</protein>